<feature type="region of interest" description="Disordered" evidence="1">
    <location>
        <begin position="1"/>
        <end position="81"/>
    </location>
</feature>
<feature type="compositionally biased region" description="Acidic residues" evidence="1">
    <location>
        <begin position="476"/>
        <end position="499"/>
    </location>
</feature>
<dbReference type="VEuPathDB" id="CryptoDB:Vbra_14795"/>
<gene>
    <name evidence="2" type="ORF">Vbra_14795</name>
</gene>
<proteinExistence type="predicted"/>
<keyword evidence="3" id="KW-1185">Reference proteome</keyword>
<organism evidence="2 3">
    <name type="scientific">Vitrella brassicaformis (strain CCMP3155)</name>
    <dbReference type="NCBI Taxonomy" id="1169540"/>
    <lineage>
        <taxon>Eukaryota</taxon>
        <taxon>Sar</taxon>
        <taxon>Alveolata</taxon>
        <taxon>Colpodellida</taxon>
        <taxon>Vitrellaceae</taxon>
        <taxon>Vitrella</taxon>
    </lineage>
</organism>
<feature type="compositionally biased region" description="Gly residues" evidence="1">
    <location>
        <begin position="262"/>
        <end position="272"/>
    </location>
</feature>
<dbReference type="Proteomes" id="UP000041254">
    <property type="component" value="Unassembled WGS sequence"/>
</dbReference>
<dbReference type="AlphaFoldDB" id="A0A0G4F946"/>
<accession>A0A0G4F946</accession>
<feature type="region of interest" description="Disordered" evidence="1">
    <location>
        <begin position="420"/>
        <end position="610"/>
    </location>
</feature>
<feature type="compositionally biased region" description="Polar residues" evidence="1">
    <location>
        <begin position="446"/>
        <end position="455"/>
    </location>
</feature>
<feature type="region of interest" description="Disordered" evidence="1">
    <location>
        <begin position="259"/>
        <end position="278"/>
    </location>
</feature>
<feature type="region of interest" description="Disordered" evidence="1">
    <location>
        <begin position="341"/>
        <end position="389"/>
    </location>
</feature>
<feature type="compositionally biased region" description="Acidic residues" evidence="1">
    <location>
        <begin position="538"/>
        <end position="568"/>
    </location>
</feature>
<sequence>MKRGYDTFRESNGGNEDSGGRRPSSARRLDEPLVNESMPAPPPPWVPPGGGFFANGPPMPPGPLFSSSPAPQANGNDSGWTYHRYTSEEELMAAVAHVPMSPREAREMERVEQQLRARGNPDTVGRMQAPDAEMRAPEPPVTLNLLKHWRHRLGQQAPTKTDQQSGPDISVHRPLQTDAQLGAAAAAAAGSIDQQDVQTDAMPAEQRWWLKQQSTMTPLGGAGSRSASIQTAPARTVDVGMGFPASRDPDAFVAAEVQTEGTGEGEGGARGGGGDELRGLSADQQRRLQEWVRDSLRGAVVSEEIRGILASLDTFVGMLVTDPRLSAAAADVLNFALPDVTPPQEPPPMAMAAEEQRHPQPTPPTQLHPPAAPVAPSGAPSAGRGAQEEDVVMAAVPEQDVVMPPAPAAAAVVVGQGGARDGVPQVNQGPRNGGLNGGASRPPVSASVSGETSMAANGLSGMGMHLVSGLQPNEERCDEEESDQVDSAEEEEEEEEEEGPAQGLSGLLRRQQPAVPPAVAAPAPAAAFGQGQPSPSESVDEDEDDVEDDFDDEEDGYIDEEDEDDDEYDRLAGSSADNAIDLEDDDEEEDGNNGQVGNGQGHHNDDAPAN</sequence>
<feature type="compositionally biased region" description="Low complexity" evidence="1">
    <location>
        <begin position="517"/>
        <end position="527"/>
    </location>
</feature>
<feature type="compositionally biased region" description="Pro residues" evidence="1">
    <location>
        <begin position="360"/>
        <end position="373"/>
    </location>
</feature>
<evidence type="ECO:0000313" key="3">
    <source>
        <dbReference type="Proteomes" id="UP000041254"/>
    </source>
</evidence>
<evidence type="ECO:0000313" key="2">
    <source>
        <dbReference type="EMBL" id="CEM09127.1"/>
    </source>
</evidence>
<evidence type="ECO:0000256" key="1">
    <source>
        <dbReference type="SAM" id="MobiDB-lite"/>
    </source>
</evidence>
<protein>
    <submittedName>
        <fullName evidence="2">Uncharacterized protein</fullName>
    </submittedName>
</protein>
<feature type="compositionally biased region" description="Low complexity" evidence="1">
    <location>
        <begin position="374"/>
        <end position="383"/>
    </location>
</feature>
<name>A0A0G4F946_VITBC</name>
<reference evidence="2 3" key="1">
    <citation type="submission" date="2014-11" db="EMBL/GenBank/DDBJ databases">
        <authorList>
            <person name="Zhu J."/>
            <person name="Qi W."/>
            <person name="Song R."/>
        </authorList>
    </citation>
    <scope>NUCLEOTIDE SEQUENCE [LARGE SCALE GENOMIC DNA]</scope>
</reference>
<dbReference type="EMBL" id="CDMY01000393">
    <property type="protein sequence ID" value="CEM09127.1"/>
    <property type="molecule type" value="Genomic_DNA"/>
</dbReference>
<feature type="compositionally biased region" description="Acidic residues" evidence="1">
    <location>
        <begin position="580"/>
        <end position="591"/>
    </location>
</feature>
<feature type="compositionally biased region" description="Polar residues" evidence="1">
    <location>
        <begin position="70"/>
        <end position="79"/>
    </location>
</feature>
<dbReference type="InParanoid" id="A0A0G4F946"/>